<dbReference type="PANTHER" id="PTHR19353:SF73">
    <property type="entry name" value="FATTY ACID DESATURASE"/>
    <property type="match status" value="1"/>
</dbReference>
<accession>A0ABZ0RNV6</accession>
<keyword evidence="3" id="KW-0560">Oxidoreductase</keyword>
<protein>
    <submittedName>
        <fullName evidence="3">Fatty acid desaturase</fullName>
        <ecNumber evidence="3">1.14.19.-</ecNumber>
    </submittedName>
</protein>
<feature type="transmembrane region" description="Helical" evidence="1">
    <location>
        <begin position="148"/>
        <end position="165"/>
    </location>
</feature>
<dbReference type="Proteomes" id="UP001324993">
    <property type="component" value="Chromosome"/>
</dbReference>
<dbReference type="EMBL" id="CP138858">
    <property type="protein sequence ID" value="WPJ96788.1"/>
    <property type="molecule type" value="Genomic_DNA"/>
</dbReference>
<feature type="transmembrane region" description="Helical" evidence="1">
    <location>
        <begin position="20"/>
        <end position="40"/>
    </location>
</feature>
<keyword evidence="1" id="KW-0472">Membrane</keyword>
<evidence type="ECO:0000256" key="1">
    <source>
        <dbReference type="SAM" id="Phobius"/>
    </source>
</evidence>
<dbReference type="Pfam" id="PF00487">
    <property type="entry name" value="FA_desaturase"/>
    <property type="match status" value="1"/>
</dbReference>
<keyword evidence="1" id="KW-0812">Transmembrane</keyword>
<evidence type="ECO:0000313" key="4">
    <source>
        <dbReference type="Proteomes" id="UP001324993"/>
    </source>
</evidence>
<feature type="domain" description="Fatty acid desaturase" evidence="2">
    <location>
        <begin position="47"/>
        <end position="290"/>
    </location>
</feature>
<evidence type="ECO:0000313" key="3">
    <source>
        <dbReference type="EMBL" id="WPJ96788.1"/>
    </source>
</evidence>
<keyword evidence="1" id="KW-1133">Transmembrane helix</keyword>
<evidence type="ECO:0000259" key="2">
    <source>
        <dbReference type="Pfam" id="PF00487"/>
    </source>
</evidence>
<dbReference type="RefSeq" id="WP_319833645.1">
    <property type="nucleotide sequence ID" value="NZ_CP138858.1"/>
</dbReference>
<sequence length="328" mass="37730">MRTGKDLILATREFAQDNSAQSWSAIFSTAALMLLAMLATVLLPSVLLQLPASILLGLLMVRMFVIYHDHQHHAILPRSKLAKVLMRYWGIFAMTPSCIWQHSHNHHHNHNSKLRSTHIGSYPVMTTARYKNSSKQERRKYLMMRHPITILFGYFTVFILGMCIVPMLENIKSNKDSLFALIIHALLYTVVTVALGWQVTLLTLFIPFFIASALGSYLFYAQHNFPMVIFREKEGWSYEGAALDSSSYCKMGPFMNYMTGNIGYHHIHHLNAKIPFYRLPEVYAKLPELQTPRVTSLHPKEVLRCLSLKVWDVEQQRLLPLKEAFASH</sequence>
<reference evidence="3 4" key="1">
    <citation type="submission" date="2023-11" db="EMBL/GenBank/DDBJ databases">
        <title>Coraliomargarita sp. nov., isolated from marine algae.</title>
        <authorList>
            <person name="Lee J.K."/>
            <person name="Baek J.H."/>
            <person name="Kim J.M."/>
            <person name="Choi D.G."/>
            <person name="Jeon C.O."/>
        </authorList>
    </citation>
    <scope>NUCLEOTIDE SEQUENCE [LARGE SCALE GENOMIC DNA]</scope>
    <source>
        <strain evidence="3 4">J2-16</strain>
    </source>
</reference>
<dbReference type="InterPro" id="IPR012171">
    <property type="entry name" value="Fatty_acid_desaturase"/>
</dbReference>
<keyword evidence="4" id="KW-1185">Reference proteome</keyword>
<dbReference type="InterPro" id="IPR005804">
    <property type="entry name" value="FA_desaturase_dom"/>
</dbReference>
<feature type="transmembrane region" description="Helical" evidence="1">
    <location>
        <begin position="46"/>
        <end position="65"/>
    </location>
</feature>
<dbReference type="PANTHER" id="PTHR19353">
    <property type="entry name" value="FATTY ACID DESATURASE 2"/>
    <property type="match status" value="1"/>
</dbReference>
<feature type="transmembrane region" description="Helical" evidence="1">
    <location>
        <begin position="177"/>
        <end position="195"/>
    </location>
</feature>
<organism evidence="3 4">
    <name type="scientific">Coraliomargarita algicola</name>
    <dbReference type="NCBI Taxonomy" id="3092156"/>
    <lineage>
        <taxon>Bacteria</taxon>
        <taxon>Pseudomonadati</taxon>
        <taxon>Verrucomicrobiota</taxon>
        <taxon>Opitutia</taxon>
        <taxon>Puniceicoccales</taxon>
        <taxon>Coraliomargaritaceae</taxon>
        <taxon>Coraliomargarita</taxon>
    </lineage>
</organism>
<gene>
    <name evidence="3" type="ORF">SH580_03590</name>
</gene>
<proteinExistence type="predicted"/>
<dbReference type="GO" id="GO:0016491">
    <property type="term" value="F:oxidoreductase activity"/>
    <property type="evidence" value="ECO:0007669"/>
    <property type="project" value="UniProtKB-KW"/>
</dbReference>
<name>A0ABZ0RNV6_9BACT</name>
<feature type="transmembrane region" description="Helical" evidence="1">
    <location>
        <begin position="201"/>
        <end position="221"/>
    </location>
</feature>
<dbReference type="EC" id="1.14.19.-" evidence="3"/>